<comment type="caution">
    <text evidence="8">The sequence shown here is derived from an EMBL/GenBank/DDBJ whole genome shotgun (WGS) entry which is preliminary data.</text>
</comment>
<keyword evidence="9" id="KW-1185">Reference proteome</keyword>
<dbReference type="GO" id="GO:0030313">
    <property type="term" value="C:cell envelope"/>
    <property type="evidence" value="ECO:0007669"/>
    <property type="project" value="UniProtKB-SubCell"/>
</dbReference>
<dbReference type="Proteomes" id="UP000246569">
    <property type="component" value="Unassembled WGS sequence"/>
</dbReference>
<feature type="transmembrane region" description="Helical" evidence="5">
    <location>
        <begin position="30"/>
        <end position="49"/>
    </location>
</feature>
<evidence type="ECO:0000256" key="3">
    <source>
        <dbReference type="ARBA" id="ARBA00023054"/>
    </source>
</evidence>
<evidence type="ECO:0000256" key="2">
    <source>
        <dbReference type="ARBA" id="ARBA00009477"/>
    </source>
</evidence>
<keyword evidence="5" id="KW-1133">Transmembrane helix</keyword>
<evidence type="ECO:0000256" key="4">
    <source>
        <dbReference type="SAM" id="Coils"/>
    </source>
</evidence>
<dbReference type="Pfam" id="PF25954">
    <property type="entry name" value="Beta-barrel_RND_2"/>
    <property type="match status" value="1"/>
</dbReference>
<organism evidence="8 9">
    <name type="scientific">Plasticicumulans acidivorans</name>
    <dbReference type="NCBI Taxonomy" id="886464"/>
    <lineage>
        <taxon>Bacteria</taxon>
        <taxon>Pseudomonadati</taxon>
        <taxon>Pseudomonadota</taxon>
        <taxon>Gammaproteobacteria</taxon>
        <taxon>Candidatus Competibacteraceae</taxon>
        <taxon>Plasticicumulans</taxon>
    </lineage>
</organism>
<comment type="similarity">
    <text evidence="2">Belongs to the membrane fusion protein (MFP) (TC 8.A.1) family.</text>
</comment>
<dbReference type="Gene3D" id="2.40.30.170">
    <property type="match status" value="1"/>
</dbReference>
<evidence type="ECO:0000256" key="5">
    <source>
        <dbReference type="SAM" id="Phobius"/>
    </source>
</evidence>
<feature type="domain" description="CusB-like beta-barrel" evidence="7">
    <location>
        <begin position="251"/>
        <end position="325"/>
    </location>
</feature>
<sequence length="424" mass="45064">MTSRPEEAAADLAALLGSEAAVHTSIWRRWWWWLLLLALAALLFLWLGGGGPAHAVQYRTEALGRGDLRVAVTATGTLQPTNEVTIGVELSGTMATVLVDYNDPVKEGQILAQLDTTKLKAQMLSSRATLEANKAKVLQTQATVKEATAELARLREVARLSGGKVPSRTELDSAEATLARARADQSSAEAAVKQAAAQLEVDDTNLNKAVIRSPINGVVLERDVDPGQTVAASLQAPTLFTLAEDLRRMELHVDVAEADVGQVTAGQQATFTVDAWPEMNFPAQITQVRYGSKTVDNVVSYETVLSVANDDLRLRPGMTATAEITVAERKSVLRVSNAALRFSPPLQNAAPKRSLVASLLPHPPAPPARPKAQSGDKHIWLLRDGQPVAVAVSVGASDGRYTEVSGDGLAEGAAVIVDSVSVSQ</sequence>
<dbReference type="Pfam" id="PF25917">
    <property type="entry name" value="BSH_RND"/>
    <property type="match status" value="1"/>
</dbReference>
<gene>
    <name evidence="8" type="ORF">C7443_103435</name>
</gene>
<dbReference type="InterPro" id="IPR006143">
    <property type="entry name" value="RND_pump_MFP"/>
</dbReference>
<name>A0A317MYB3_9GAMM</name>
<dbReference type="InterPro" id="IPR058625">
    <property type="entry name" value="MdtA-like_BSH"/>
</dbReference>
<dbReference type="InterPro" id="IPR050465">
    <property type="entry name" value="UPF0194_transport"/>
</dbReference>
<dbReference type="RefSeq" id="WP_110017978.1">
    <property type="nucleotide sequence ID" value="NZ_QGTJ01000003.1"/>
</dbReference>
<comment type="subcellular location">
    <subcellularLocation>
        <location evidence="1">Cell envelope</location>
    </subcellularLocation>
</comment>
<dbReference type="SUPFAM" id="SSF111369">
    <property type="entry name" value="HlyD-like secretion proteins"/>
    <property type="match status" value="1"/>
</dbReference>
<evidence type="ECO:0000256" key="1">
    <source>
        <dbReference type="ARBA" id="ARBA00004196"/>
    </source>
</evidence>
<dbReference type="EMBL" id="QGTJ01000003">
    <property type="protein sequence ID" value="PWV63504.1"/>
    <property type="molecule type" value="Genomic_DNA"/>
</dbReference>
<dbReference type="Gene3D" id="1.10.287.470">
    <property type="entry name" value="Helix hairpin bin"/>
    <property type="match status" value="1"/>
</dbReference>
<dbReference type="PANTHER" id="PTHR32347">
    <property type="entry name" value="EFFLUX SYSTEM COMPONENT YKNX-RELATED"/>
    <property type="match status" value="1"/>
</dbReference>
<keyword evidence="5" id="KW-0472">Membrane</keyword>
<protein>
    <submittedName>
        <fullName evidence="8">HlyD family secretion protein</fullName>
    </submittedName>
</protein>
<evidence type="ECO:0000313" key="9">
    <source>
        <dbReference type="Proteomes" id="UP000246569"/>
    </source>
</evidence>
<proteinExistence type="inferred from homology"/>
<dbReference type="AlphaFoldDB" id="A0A317MYB3"/>
<feature type="domain" description="Multidrug resistance protein MdtA-like barrel-sandwich hybrid" evidence="6">
    <location>
        <begin position="82"/>
        <end position="239"/>
    </location>
</feature>
<dbReference type="OrthoDB" id="9800613at2"/>
<evidence type="ECO:0000259" key="7">
    <source>
        <dbReference type="Pfam" id="PF25954"/>
    </source>
</evidence>
<dbReference type="GO" id="GO:0022857">
    <property type="term" value="F:transmembrane transporter activity"/>
    <property type="evidence" value="ECO:0007669"/>
    <property type="project" value="InterPro"/>
</dbReference>
<dbReference type="PANTHER" id="PTHR32347:SF14">
    <property type="entry name" value="EFFLUX SYSTEM COMPONENT YKNX-RELATED"/>
    <property type="match status" value="1"/>
</dbReference>
<evidence type="ECO:0000259" key="6">
    <source>
        <dbReference type="Pfam" id="PF25917"/>
    </source>
</evidence>
<dbReference type="GO" id="GO:0016020">
    <property type="term" value="C:membrane"/>
    <property type="evidence" value="ECO:0007669"/>
    <property type="project" value="InterPro"/>
</dbReference>
<dbReference type="Gene3D" id="2.40.50.100">
    <property type="match status" value="1"/>
</dbReference>
<keyword evidence="3 4" id="KW-0175">Coiled coil</keyword>
<feature type="coiled-coil region" evidence="4">
    <location>
        <begin position="137"/>
        <end position="198"/>
    </location>
</feature>
<reference evidence="8 9" key="1">
    <citation type="submission" date="2018-05" db="EMBL/GenBank/DDBJ databases">
        <title>Genomic Encyclopedia of Type Strains, Phase IV (KMG-IV): sequencing the most valuable type-strain genomes for metagenomic binning, comparative biology and taxonomic classification.</title>
        <authorList>
            <person name="Goeker M."/>
        </authorList>
    </citation>
    <scope>NUCLEOTIDE SEQUENCE [LARGE SCALE GENOMIC DNA]</scope>
    <source>
        <strain evidence="8 9">DSM 23606</strain>
    </source>
</reference>
<keyword evidence="5" id="KW-0812">Transmembrane</keyword>
<dbReference type="NCBIfam" id="TIGR01730">
    <property type="entry name" value="RND_mfp"/>
    <property type="match status" value="1"/>
</dbReference>
<evidence type="ECO:0000313" key="8">
    <source>
        <dbReference type="EMBL" id="PWV63504.1"/>
    </source>
</evidence>
<dbReference type="InterPro" id="IPR058792">
    <property type="entry name" value="Beta-barrel_RND_2"/>
</dbReference>
<accession>A0A317MYB3</accession>